<dbReference type="RefSeq" id="WP_109653084.1">
    <property type="nucleotide sequence ID" value="NZ_JACWLN010000016.1"/>
</dbReference>
<evidence type="ECO:0000256" key="3">
    <source>
        <dbReference type="ARBA" id="ARBA00022741"/>
    </source>
</evidence>
<evidence type="ECO:0000259" key="6">
    <source>
        <dbReference type="Pfam" id="PF13193"/>
    </source>
</evidence>
<dbReference type="PANTHER" id="PTHR43107:SF15">
    <property type="entry name" value="FATTY ACID TRANSPORT PROTEIN 3, ISOFORM A"/>
    <property type="match status" value="1"/>
</dbReference>
<evidence type="ECO:0000313" key="10">
    <source>
        <dbReference type="Proteomes" id="UP000651837"/>
    </source>
</evidence>
<evidence type="ECO:0000259" key="5">
    <source>
        <dbReference type="Pfam" id="PF00501"/>
    </source>
</evidence>
<evidence type="ECO:0000256" key="2">
    <source>
        <dbReference type="ARBA" id="ARBA00022598"/>
    </source>
</evidence>
<dbReference type="PANTHER" id="PTHR43107">
    <property type="entry name" value="LONG-CHAIN FATTY ACID TRANSPORT PROTEIN"/>
    <property type="match status" value="1"/>
</dbReference>
<evidence type="ECO:0000256" key="1">
    <source>
        <dbReference type="ARBA" id="ARBA00006432"/>
    </source>
</evidence>
<evidence type="ECO:0000256" key="4">
    <source>
        <dbReference type="ARBA" id="ARBA00022840"/>
    </source>
</evidence>
<keyword evidence="2" id="KW-0436">Ligase</keyword>
<dbReference type="InterPro" id="IPR000873">
    <property type="entry name" value="AMP-dep_synth/lig_dom"/>
</dbReference>
<comment type="similarity">
    <text evidence="1">Belongs to the ATP-dependent AMP-binding enzyme family.</text>
</comment>
<dbReference type="InterPro" id="IPR045851">
    <property type="entry name" value="AMP-bd_C_sf"/>
</dbReference>
<dbReference type="GO" id="GO:0004467">
    <property type="term" value="F:long-chain fatty acid-CoA ligase activity"/>
    <property type="evidence" value="ECO:0007669"/>
    <property type="project" value="TreeGrafter"/>
</dbReference>
<comment type="caution">
    <text evidence="8">The sequence shown here is derived from an EMBL/GenBank/DDBJ whole genome shotgun (WGS) entry which is preliminary data.</text>
</comment>
<dbReference type="InterPro" id="IPR025110">
    <property type="entry name" value="AMP-bd_C"/>
</dbReference>
<dbReference type="SUPFAM" id="SSF56801">
    <property type="entry name" value="Acetyl-CoA synthetase-like"/>
    <property type="match status" value="1"/>
</dbReference>
<evidence type="ECO:0000313" key="9">
    <source>
        <dbReference type="Proteomes" id="UP000245667"/>
    </source>
</evidence>
<sequence>MATNYQNHNPTLTGLMGKLLKLTPQLPQIIKNVRKAKGINPNSYASIGKIIEANATKHGNIVALRFEEQSYTYTEFNKTINLYANYLLKKGVQNGETVIVFLENRPELLFLIAACAKIGAIISLINPNQREQTLIHAIELTKSKHLIIGEELVPFFEDVKTSITTLTDPSYYWVSDQSISGCPKDYIELKKELLKVDTTNPKTTSNIKASQVYANVFTSGTTGLPKASRQTNRKWMATYYWFGKVNMNLNPDDVMYVPLPFYHTNALIVGWPTALAASCTMVMRRKFSVTHFWEDVAKYNVSAFIYIGELCRYLLNAPPSDLETKHRIKKIMGNGLRPDIWHQFKERFQIKNIYEFYGAADGNTSFTNTLNFDCTIGWCPQKFKIIKYDVENDTTMKDQNGFCIPVRKGETGLLISEISEKSAFDGYVNKKRNEDKILRNVLKTDDMWFNSGDLLQDIGFRHARFVDRIGDTFRWKGENVATAEVEGIVGQVYGVEMCAVYGVQIPNNDGRAGMVTIVKHESKNFNLTSLTEHLHKELPRYAVPIFIRIKDAIDFTHTHKMKKFDLKKEGFNCIDPIYVLLPKCDAYIPMNKNLLDEINAGTYIF</sequence>
<protein>
    <submittedName>
        <fullName evidence="8">Citronellyl-CoA synthetase</fullName>
    </submittedName>
    <submittedName>
        <fullName evidence="7">Long-chain-acyl-CoA synthetase</fullName>
    </submittedName>
</protein>
<dbReference type="Proteomes" id="UP000651837">
    <property type="component" value="Unassembled WGS sequence"/>
</dbReference>
<dbReference type="GO" id="GO:0005524">
    <property type="term" value="F:ATP binding"/>
    <property type="evidence" value="ECO:0007669"/>
    <property type="project" value="UniProtKB-KW"/>
</dbReference>
<organism evidence="8 9">
    <name type="scientific">Maribacter polysiphoniae</name>
    <dbReference type="NCBI Taxonomy" id="429344"/>
    <lineage>
        <taxon>Bacteria</taxon>
        <taxon>Pseudomonadati</taxon>
        <taxon>Bacteroidota</taxon>
        <taxon>Flavobacteriia</taxon>
        <taxon>Flavobacteriales</taxon>
        <taxon>Flavobacteriaceae</taxon>
        <taxon>Maribacter</taxon>
    </lineage>
</organism>
<dbReference type="EMBL" id="QGGQ01000009">
    <property type="protein sequence ID" value="PWK22014.1"/>
    <property type="molecule type" value="Genomic_DNA"/>
</dbReference>
<gene>
    <name evidence="7" type="ORF">HZY62_20845</name>
    <name evidence="8" type="ORF">LX92_03366</name>
</gene>
<dbReference type="AlphaFoldDB" id="A0A316DV80"/>
<evidence type="ECO:0000313" key="8">
    <source>
        <dbReference type="EMBL" id="PWK22014.1"/>
    </source>
</evidence>
<dbReference type="GO" id="GO:0005324">
    <property type="term" value="F:long-chain fatty acid transmembrane transporter activity"/>
    <property type="evidence" value="ECO:0007669"/>
    <property type="project" value="TreeGrafter"/>
</dbReference>
<dbReference type="NCBIfam" id="NF006134">
    <property type="entry name" value="PRK08279.1"/>
    <property type="match status" value="1"/>
</dbReference>
<dbReference type="FunFam" id="3.30.300.30:FF:000002">
    <property type="entry name" value="Long-chain fatty acid transport protein 1"/>
    <property type="match status" value="1"/>
</dbReference>
<keyword evidence="10" id="KW-1185">Reference proteome</keyword>
<dbReference type="InterPro" id="IPR042099">
    <property type="entry name" value="ANL_N_sf"/>
</dbReference>
<feature type="domain" description="AMP-binding enzyme C-terminal" evidence="6">
    <location>
        <begin position="484"/>
        <end position="560"/>
    </location>
</feature>
<dbReference type="EMBL" id="JACWLN010000016">
    <property type="protein sequence ID" value="MBD1263052.1"/>
    <property type="molecule type" value="Genomic_DNA"/>
</dbReference>
<dbReference type="Pfam" id="PF13193">
    <property type="entry name" value="AMP-binding_C"/>
    <property type="match status" value="1"/>
</dbReference>
<reference evidence="7 10" key="2">
    <citation type="submission" date="2020-07" db="EMBL/GenBank/DDBJ databases">
        <title>The draft genome sequence of Maribacter polysiphoniae KCTC 22021.</title>
        <authorList>
            <person name="Mu L."/>
        </authorList>
    </citation>
    <scope>NUCLEOTIDE SEQUENCE [LARGE SCALE GENOMIC DNA]</scope>
    <source>
        <strain evidence="7 10">KCTC 22021</strain>
    </source>
</reference>
<name>A0A316DV80_9FLAO</name>
<dbReference type="Gene3D" id="3.30.300.30">
    <property type="match status" value="1"/>
</dbReference>
<dbReference type="GO" id="GO:0005886">
    <property type="term" value="C:plasma membrane"/>
    <property type="evidence" value="ECO:0007669"/>
    <property type="project" value="TreeGrafter"/>
</dbReference>
<dbReference type="Pfam" id="PF00501">
    <property type="entry name" value="AMP-binding"/>
    <property type="match status" value="1"/>
</dbReference>
<dbReference type="GO" id="GO:0044539">
    <property type="term" value="P:long-chain fatty acid import into cell"/>
    <property type="evidence" value="ECO:0007669"/>
    <property type="project" value="TreeGrafter"/>
</dbReference>
<dbReference type="Gene3D" id="3.40.50.12780">
    <property type="entry name" value="N-terminal domain of ligase-like"/>
    <property type="match status" value="1"/>
</dbReference>
<dbReference type="OrthoDB" id="9765680at2"/>
<accession>A0A316DV80</accession>
<dbReference type="Proteomes" id="UP000245667">
    <property type="component" value="Unassembled WGS sequence"/>
</dbReference>
<proteinExistence type="inferred from homology"/>
<reference evidence="8 9" key="1">
    <citation type="submission" date="2018-05" db="EMBL/GenBank/DDBJ databases">
        <title>Genomic Encyclopedia of Archaeal and Bacterial Type Strains, Phase II (KMG-II): from individual species to whole genera.</title>
        <authorList>
            <person name="Goeker M."/>
        </authorList>
    </citation>
    <scope>NUCLEOTIDE SEQUENCE [LARGE SCALE GENOMIC DNA]</scope>
    <source>
        <strain evidence="8 9">DSM 23514</strain>
    </source>
</reference>
<evidence type="ECO:0000313" key="7">
    <source>
        <dbReference type="EMBL" id="MBD1263052.1"/>
    </source>
</evidence>
<feature type="domain" description="AMP-dependent synthetase/ligase" evidence="5">
    <location>
        <begin position="52"/>
        <end position="371"/>
    </location>
</feature>
<keyword evidence="4" id="KW-0067">ATP-binding</keyword>
<keyword evidence="3" id="KW-0547">Nucleotide-binding</keyword>